<dbReference type="InterPro" id="IPR036852">
    <property type="entry name" value="Peptidase_S8/S53_dom_sf"/>
</dbReference>
<dbReference type="SUPFAM" id="SSF52743">
    <property type="entry name" value="Subtilisin-like"/>
    <property type="match status" value="1"/>
</dbReference>
<gene>
    <name evidence="1" type="ORF">XPR_0874</name>
</gene>
<evidence type="ECO:0000313" key="2">
    <source>
        <dbReference type="Proteomes" id="UP000019084"/>
    </source>
</evidence>
<protein>
    <submittedName>
        <fullName evidence="1">Uncharacterized protein</fullName>
    </submittedName>
</protein>
<accession>W4SEA3</accession>
<proteinExistence type="predicted"/>
<sequence length="64" mass="6379">MARARAAGVGCGLANLDPLNNLFDTITVASVDASGKRAAYSSPGSALWVSGLGGLIGMQRAFGP</sequence>
<reference evidence="1 2" key="1">
    <citation type="submission" date="2014-01" db="EMBL/GenBank/DDBJ databases">
        <title>Genome sequence and analysis of Xanthomonas arboricola pv. pruni.</title>
        <authorList>
            <person name="Fujikawa T."/>
            <person name="Nakazono-Nagaoka E."/>
        </authorList>
    </citation>
    <scope>NUCLEOTIDE SEQUENCE [LARGE SCALE GENOMIC DNA]</scope>
    <source>
        <strain evidence="2">MAFF 301420</strain>
    </source>
</reference>
<evidence type="ECO:0000313" key="1">
    <source>
        <dbReference type="EMBL" id="GAE54239.1"/>
    </source>
</evidence>
<comment type="caution">
    <text evidence="1">The sequence shown here is derived from an EMBL/GenBank/DDBJ whole genome shotgun (WGS) entry which is preliminary data.</text>
</comment>
<dbReference type="Proteomes" id="UP000019084">
    <property type="component" value="Unassembled WGS sequence"/>
</dbReference>
<dbReference type="AlphaFoldDB" id="W4SEA3"/>
<dbReference type="GO" id="GO:0004252">
    <property type="term" value="F:serine-type endopeptidase activity"/>
    <property type="evidence" value="ECO:0007669"/>
    <property type="project" value="InterPro"/>
</dbReference>
<organism evidence="1 2">
    <name type="scientific">Xanthomonas arboricola pv. pruni MAFF 301420</name>
    <dbReference type="NCBI Taxonomy" id="1418095"/>
    <lineage>
        <taxon>Bacteria</taxon>
        <taxon>Pseudomonadati</taxon>
        <taxon>Pseudomonadota</taxon>
        <taxon>Gammaproteobacteria</taxon>
        <taxon>Lysobacterales</taxon>
        <taxon>Lysobacteraceae</taxon>
        <taxon>Xanthomonas</taxon>
    </lineage>
</organism>
<dbReference type="GO" id="GO:0006508">
    <property type="term" value="P:proteolysis"/>
    <property type="evidence" value="ECO:0007669"/>
    <property type="project" value="InterPro"/>
</dbReference>
<dbReference type="Gene3D" id="3.40.50.200">
    <property type="entry name" value="Peptidase S8/S53 domain"/>
    <property type="match status" value="1"/>
</dbReference>
<name>W4SEA3_9XANT</name>
<dbReference type="EMBL" id="BAVC01000053">
    <property type="protein sequence ID" value="GAE54239.1"/>
    <property type="molecule type" value="Genomic_DNA"/>
</dbReference>